<proteinExistence type="predicted"/>
<dbReference type="Proteomes" id="UP000267250">
    <property type="component" value="Chromosome"/>
</dbReference>
<evidence type="ECO:0000313" key="1">
    <source>
        <dbReference type="EMBL" id="AZR72532.1"/>
    </source>
</evidence>
<sequence>MAALGRNSVTAIGEQTAKGTEATTLTELLATSNNLETTVNYIKSEALTGKRFAEESYIAAFAVSGSIGAEVDDNLFGLILKHALGSVSTVANQDGTYTHTFKPGLTLSGWLTFIKMLKDEGYYEKFVDCRISQLSLNLTSQAILTCNLDILGITGSQIDGTAITTANTGNRLFAWDTTVTLDGADATALVDEFSFQHNNGIKEDDYGLSQYRRTLDAENSEHTFNMTLQFDKTTYLNLKNKLASGAILPLGISVGSTLQITYPKAKLTEVSAPITGGGKILVNLAGEALWDSTQDANVVVDLTNDVASY</sequence>
<keyword evidence="2" id="KW-1185">Reference proteome</keyword>
<protein>
    <recommendedName>
        <fullName evidence="3">Phage tail protein</fullName>
    </recommendedName>
</protein>
<dbReference type="InterPro" id="IPR044000">
    <property type="entry name" value="Phage_tube_2"/>
</dbReference>
<dbReference type="KEGG" id="aft:BBF96_03520"/>
<dbReference type="OrthoDB" id="1680496at2"/>
<reference evidence="1 2" key="1">
    <citation type="submission" date="2016-07" db="EMBL/GenBank/DDBJ databases">
        <title>Genome and transcriptome analysis of iron-reducing fermentative bacteria Anoxybacter fermentans.</title>
        <authorList>
            <person name="Zeng X."/>
            <person name="Shao Z."/>
        </authorList>
    </citation>
    <scope>NUCLEOTIDE SEQUENCE [LARGE SCALE GENOMIC DNA]</scope>
    <source>
        <strain evidence="1 2">DY22613</strain>
    </source>
</reference>
<dbReference type="Pfam" id="PF18906">
    <property type="entry name" value="Phage_tube_2"/>
    <property type="match status" value="1"/>
</dbReference>
<evidence type="ECO:0008006" key="3">
    <source>
        <dbReference type="Google" id="ProtNLM"/>
    </source>
</evidence>
<dbReference type="RefSeq" id="WP_127015861.1">
    <property type="nucleotide sequence ID" value="NZ_CP016379.1"/>
</dbReference>
<dbReference type="AlphaFoldDB" id="A0A3Q9HPH6"/>
<dbReference type="EMBL" id="CP016379">
    <property type="protein sequence ID" value="AZR72532.1"/>
    <property type="molecule type" value="Genomic_DNA"/>
</dbReference>
<organism evidence="1 2">
    <name type="scientific">Anoxybacter fermentans</name>
    <dbReference type="NCBI Taxonomy" id="1323375"/>
    <lineage>
        <taxon>Bacteria</taxon>
        <taxon>Bacillati</taxon>
        <taxon>Bacillota</taxon>
        <taxon>Clostridia</taxon>
        <taxon>Halanaerobiales</taxon>
        <taxon>Anoxybacter</taxon>
    </lineage>
</organism>
<accession>A0A3Q9HPH6</accession>
<gene>
    <name evidence="1" type="ORF">BBF96_03520</name>
</gene>
<name>A0A3Q9HPH6_9FIRM</name>
<evidence type="ECO:0000313" key="2">
    <source>
        <dbReference type="Proteomes" id="UP000267250"/>
    </source>
</evidence>